<dbReference type="Pfam" id="PF00486">
    <property type="entry name" value="Trans_reg_C"/>
    <property type="match status" value="1"/>
</dbReference>
<dbReference type="EMBL" id="CP032098">
    <property type="protein sequence ID" value="AXX91942.1"/>
    <property type="molecule type" value="Genomic_DNA"/>
</dbReference>
<sequence length="240" mass="27907">MSKVLNFIKEDISILIVEDETVLAIGMEYSLQNMGYNISGIESTAQNAINHVRKKRPNIIIMDINLKGDISGTSAAKEIWQYYKIPIIFLTSYSDEKTIKKAIECEPYGYLLKPCKDDELNIAIQVALYKHNYFFKNIKTFNKNENLIKLTNNIEFHKGKSIVYYENNPIKLTGNETKLFEILCDNLGETVSFERISSYIWRDSLYDLGKLRTLIYRVKQKIKEDLIQSVFEVGYKIEEI</sequence>
<dbReference type="InterPro" id="IPR036388">
    <property type="entry name" value="WH-like_DNA-bd_sf"/>
</dbReference>
<feature type="domain" description="OmpR/PhoB-type" evidence="7">
    <location>
        <begin position="145"/>
        <end position="239"/>
    </location>
</feature>
<evidence type="ECO:0000259" key="6">
    <source>
        <dbReference type="PROSITE" id="PS50110"/>
    </source>
</evidence>
<reference evidence="9 10" key="1">
    <citation type="submission" date="2017-09" db="EMBL/GenBank/DDBJ databases">
        <title>Arcobacter canalis sp. nov., a new species isolated from a water canal contaminated with urban sewage.</title>
        <authorList>
            <person name="Perez-Cataluna A."/>
            <person name="Salas-Masso N."/>
            <person name="Figueras M.J."/>
        </authorList>
    </citation>
    <scope>NUCLEOTIDE SEQUENCE [LARGE SCALE GENOMIC DNA]</scope>
    <source>
        <strain evidence="9 10">F98-3</strain>
    </source>
</reference>
<reference evidence="8 11" key="2">
    <citation type="submission" date="2018-08" db="EMBL/GenBank/DDBJ databases">
        <title>Complete genome of the Arcobacter molluscorum type strain LMG 25693.</title>
        <authorList>
            <person name="Miller W.G."/>
            <person name="Yee E."/>
            <person name="Bono J.L."/>
        </authorList>
    </citation>
    <scope>NUCLEOTIDE SEQUENCE [LARGE SCALE GENOMIC DNA]</scope>
    <source>
        <strain evidence="8 11">CECT 7696</strain>
    </source>
</reference>
<feature type="domain" description="Response regulatory" evidence="6">
    <location>
        <begin position="13"/>
        <end position="128"/>
    </location>
</feature>
<evidence type="ECO:0000313" key="9">
    <source>
        <dbReference type="EMBL" id="PHO18346.1"/>
    </source>
</evidence>
<evidence type="ECO:0000313" key="10">
    <source>
        <dbReference type="Proteomes" id="UP000221222"/>
    </source>
</evidence>
<protein>
    <submittedName>
        <fullName evidence="9">Signal transduction protein</fullName>
    </submittedName>
    <submittedName>
        <fullName evidence="8">Two-component system response regulator</fullName>
    </submittedName>
</protein>
<feature type="DNA-binding region" description="OmpR/PhoB-type" evidence="5">
    <location>
        <begin position="145"/>
        <end position="239"/>
    </location>
</feature>
<dbReference type="InterPro" id="IPR001789">
    <property type="entry name" value="Sig_transdc_resp-reg_receiver"/>
</dbReference>
<evidence type="ECO:0000313" key="8">
    <source>
        <dbReference type="EMBL" id="AXX91942.1"/>
    </source>
</evidence>
<dbReference type="PROSITE" id="PS51755">
    <property type="entry name" value="OMPR_PHOB"/>
    <property type="match status" value="1"/>
</dbReference>
<accession>A0A2G1DJ25</accession>
<proteinExistence type="predicted"/>
<name>A0A2G1DJ25_9BACT</name>
<evidence type="ECO:0000259" key="7">
    <source>
        <dbReference type="PROSITE" id="PS51755"/>
    </source>
</evidence>
<keyword evidence="3 5" id="KW-0238">DNA-binding</keyword>
<keyword evidence="10" id="KW-1185">Reference proteome</keyword>
<dbReference type="SUPFAM" id="SSF46894">
    <property type="entry name" value="C-terminal effector domain of the bipartite response regulators"/>
    <property type="match status" value="1"/>
</dbReference>
<feature type="modified residue" description="4-aspartylphosphate" evidence="4">
    <location>
        <position position="63"/>
    </location>
</feature>
<dbReference type="CDD" id="cd00383">
    <property type="entry name" value="trans_reg_C"/>
    <property type="match status" value="1"/>
</dbReference>
<evidence type="ECO:0000313" key="11">
    <source>
        <dbReference type="Proteomes" id="UP000262712"/>
    </source>
</evidence>
<dbReference type="SUPFAM" id="SSF52172">
    <property type="entry name" value="CheY-like"/>
    <property type="match status" value="1"/>
</dbReference>
<dbReference type="SMART" id="SM00448">
    <property type="entry name" value="REC"/>
    <property type="match status" value="1"/>
</dbReference>
<dbReference type="PANTHER" id="PTHR48111:SF40">
    <property type="entry name" value="PHOSPHATE REGULON TRANSCRIPTIONAL REGULATORY PROTEIN PHOB"/>
    <property type="match status" value="1"/>
</dbReference>
<dbReference type="SMART" id="SM00862">
    <property type="entry name" value="Trans_reg_C"/>
    <property type="match status" value="1"/>
</dbReference>
<dbReference type="CDD" id="cd17534">
    <property type="entry name" value="REC_DC-like"/>
    <property type="match status" value="1"/>
</dbReference>
<dbReference type="PROSITE" id="PS50110">
    <property type="entry name" value="RESPONSE_REGULATORY"/>
    <property type="match status" value="1"/>
</dbReference>
<dbReference type="InterPro" id="IPR011006">
    <property type="entry name" value="CheY-like_superfamily"/>
</dbReference>
<evidence type="ECO:0000256" key="4">
    <source>
        <dbReference type="PROSITE-ProRule" id="PRU00169"/>
    </source>
</evidence>
<evidence type="ECO:0000256" key="3">
    <source>
        <dbReference type="ARBA" id="ARBA00023125"/>
    </source>
</evidence>
<dbReference type="RefSeq" id="WP_099342268.1">
    <property type="nucleotide sequence ID" value="NZ_CP032098.1"/>
</dbReference>
<dbReference type="GO" id="GO:0006355">
    <property type="term" value="P:regulation of DNA-templated transcription"/>
    <property type="evidence" value="ECO:0007669"/>
    <property type="project" value="InterPro"/>
</dbReference>
<dbReference type="Gene3D" id="3.40.50.2300">
    <property type="match status" value="1"/>
</dbReference>
<gene>
    <name evidence="8" type="ORF">AMOL_0951</name>
    <name evidence="9" type="ORF">CPU12_06390</name>
</gene>
<dbReference type="Proteomes" id="UP000221222">
    <property type="component" value="Unassembled WGS sequence"/>
</dbReference>
<dbReference type="AlphaFoldDB" id="A0A2G1DJ25"/>
<evidence type="ECO:0000256" key="5">
    <source>
        <dbReference type="PROSITE-ProRule" id="PRU01091"/>
    </source>
</evidence>
<evidence type="ECO:0000256" key="1">
    <source>
        <dbReference type="ARBA" id="ARBA00022553"/>
    </source>
</evidence>
<dbReference type="InterPro" id="IPR016032">
    <property type="entry name" value="Sig_transdc_resp-reg_C-effctor"/>
</dbReference>
<dbReference type="Pfam" id="PF00072">
    <property type="entry name" value="Response_reg"/>
    <property type="match status" value="1"/>
</dbReference>
<dbReference type="Proteomes" id="UP000262712">
    <property type="component" value="Chromosome"/>
</dbReference>
<dbReference type="GO" id="GO:0000156">
    <property type="term" value="F:phosphorelay response regulator activity"/>
    <property type="evidence" value="ECO:0007669"/>
    <property type="project" value="TreeGrafter"/>
</dbReference>
<dbReference type="PANTHER" id="PTHR48111">
    <property type="entry name" value="REGULATOR OF RPOS"/>
    <property type="match status" value="1"/>
</dbReference>
<evidence type="ECO:0000256" key="2">
    <source>
        <dbReference type="ARBA" id="ARBA00023012"/>
    </source>
</evidence>
<dbReference type="GO" id="GO:0000976">
    <property type="term" value="F:transcription cis-regulatory region binding"/>
    <property type="evidence" value="ECO:0007669"/>
    <property type="project" value="TreeGrafter"/>
</dbReference>
<dbReference type="InterPro" id="IPR039420">
    <property type="entry name" value="WalR-like"/>
</dbReference>
<keyword evidence="2" id="KW-0902">Two-component regulatory system</keyword>
<keyword evidence="1 4" id="KW-0597">Phosphoprotein</keyword>
<dbReference type="EMBL" id="NXFY01000007">
    <property type="protein sequence ID" value="PHO18346.1"/>
    <property type="molecule type" value="Genomic_DNA"/>
</dbReference>
<dbReference type="GO" id="GO:0032993">
    <property type="term" value="C:protein-DNA complex"/>
    <property type="evidence" value="ECO:0007669"/>
    <property type="project" value="TreeGrafter"/>
</dbReference>
<organism evidence="9 10">
    <name type="scientific">Malaciobacter molluscorum LMG 25693</name>
    <dbReference type="NCBI Taxonomy" id="870501"/>
    <lineage>
        <taxon>Bacteria</taxon>
        <taxon>Pseudomonadati</taxon>
        <taxon>Campylobacterota</taxon>
        <taxon>Epsilonproteobacteria</taxon>
        <taxon>Campylobacterales</taxon>
        <taxon>Arcobacteraceae</taxon>
        <taxon>Malaciobacter</taxon>
    </lineage>
</organism>
<dbReference type="GO" id="GO:0005829">
    <property type="term" value="C:cytosol"/>
    <property type="evidence" value="ECO:0007669"/>
    <property type="project" value="TreeGrafter"/>
</dbReference>
<dbReference type="KEGG" id="amol:AMOL_0951"/>
<dbReference type="InterPro" id="IPR001867">
    <property type="entry name" value="OmpR/PhoB-type_DNA-bd"/>
</dbReference>
<dbReference type="Gene3D" id="1.10.10.10">
    <property type="entry name" value="Winged helix-like DNA-binding domain superfamily/Winged helix DNA-binding domain"/>
    <property type="match status" value="1"/>
</dbReference>